<feature type="transmembrane region" description="Helical" evidence="6">
    <location>
        <begin position="224"/>
        <end position="247"/>
    </location>
</feature>
<keyword evidence="2 7" id="KW-0732">Signal</keyword>
<dbReference type="Proteomes" id="UP000830375">
    <property type="component" value="Unassembled WGS sequence"/>
</dbReference>
<accession>A0ABQ8L4H2</accession>
<protein>
    <submittedName>
        <fullName evidence="9">Hepatocyte cell adhesion molecule</fullName>
    </submittedName>
</protein>
<feature type="signal peptide" evidence="7">
    <location>
        <begin position="1"/>
        <end position="21"/>
    </location>
</feature>
<feature type="chain" id="PRO_5045199490" evidence="7">
    <location>
        <begin position="22"/>
        <end position="286"/>
    </location>
</feature>
<gene>
    <name evidence="9" type="ORF">H4Q32_024690</name>
</gene>
<dbReference type="InterPro" id="IPR015631">
    <property type="entry name" value="CD2/SLAM_rcpt"/>
</dbReference>
<evidence type="ECO:0000313" key="10">
    <source>
        <dbReference type="Proteomes" id="UP000830375"/>
    </source>
</evidence>
<evidence type="ECO:0000256" key="4">
    <source>
        <dbReference type="ARBA" id="ARBA00023180"/>
    </source>
</evidence>
<feature type="compositionally biased region" description="Polar residues" evidence="5">
    <location>
        <begin position="183"/>
        <end position="193"/>
    </location>
</feature>
<feature type="region of interest" description="Disordered" evidence="5">
    <location>
        <begin position="258"/>
        <end position="286"/>
    </location>
</feature>
<evidence type="ECO:0000256" key="1">
    <source>
        <dbReference type="ARBA" id="ARBA00004370"/>
    </source>
</evidence>
<evidence type="ECO:0000259" key="8">
    <source>
        <dbReference type="PROSITE" id="PS50835"/>
    </source>
</evidence>
<dbReference type="Gene3D" id="2.60.40.10">
    <property type="entry name" value="Immunoglobulins"/>
    <property type="match status" value="1"/>
</dbReference>
<dbReference type="PANTHER" id="PTHR12080:SF55">
    <property type="entry name" value="LYMPHOCYTE FUNCTION-ASSOCIATED ANTIGEN 3"/>
    <property type="match status" value="1"/>
</dbReference>
<keyword evidence="6" id="KW-1133">Transmembrane helix</keyword>
<dbReference type="PANTHER" id="PTHR12080">
    <property type="entry name" value="SIGNALING LYMPHOCYTIC ACTIVATION MOLECULE"/>
    <property type="match status" value="1"/>
</dbReference>
<keyword evidence="4" id="KW-0325">Glycoprotein</keyword>
<dbReference type="Gene3D" id="3.90.930.1">
    <property type="match status" value="1"/>
</dbReference>
<evidence type="ECO:0000313" key="9">
    <source>
        <dbReference type="EMBL" id="KAI2645623.1"/>
    </source>
</evidence>
<comment type="caution">
    <text evidence="9">The sequence shown here is derived from an EMBL/GenBank/DDBJ whole genome shotgun (WGS) entry which is preliminary data.</text>
</comment>
<sequence length="286" mass="31698">MSCQYNFLFLFLCGFAALTVSVKTCGKEILEGTSCTIKLITKNSEKPDEIEWYHLTSDTIVLLWKRGKIKKVAEGVSKEEDGSLTFKSVSLKDTGKYKYKAFNNDGTEIGTGEEEIQVYIKAPKPTVTFDCDADSNATLTCDTGNRTDLTLFWYIDTIVQNETNPQMFLTFTQIQKNQTYSCSVSNPVSNEQSHTGHTGPTGPTEPTGYDPGPDTEVSGSKFNFMVSILAGGGAFLLLLSVLIICACRSCRQQKKHQQDEGELSDSFYQNRSRTEHSGNISLQMTT</sequence>
<feature type="compositionally biased region" description="Polar residues" evidence="5">
    <location>
        <begin position="266"/>
        <end position="286"/>
    </location>
</feature>
<feature type="compositionally biased region" description="Low complexity" evidence="5">
    <location>
        <begin position="195"/>
        <end position="215"/>
    </location>
</feature>
<evidence type="ECO:0000256" key="2">
    <source>
        <dbReference type="ARBA" id="ARBA00022729"/>
    </source>
</evidence>
<reference evidence="9 10" key="1">
    <citation type="submission" date="2022-01" db="EMBL/GenBank/DDBJ databases">
        <title>A high-quality chromosome-level genome assembly of rohu carp, Labeo rohita.</title>
        <authorList>
            <person name="Arick M.A. II"/>
            <person name="Hsu C.-Y."/>
            <person name="Magbanua Z."/>
            <person name="Pechanova O."/>
            <person name="Grover C."/>
            <person name="Miller E."/>
            <person name="Thrash A."/>
            <person name="Ezzel L."/>
            <person name="Alam S."/>
            <person name="Benzie J."/>
            <person name="Hamilton M."/>
            <person name="Karsi A."/>
            <person name="Lawrence M.L."/>
            <person name="Peterson D.G."/>
        </authorList>
    </citation>
    <scope>NUCLEOTIDE SEQUENCE [LARGE SCALE GENOMIC DNA]</scope>
    <source>
        <strain evidence="10">BAU-BD-2019</strain>
        <tissue evidence="9">Blood</tissue>
    </source>
</reference>
<keyword evidence="10" id="KW-1185">Reference proteome</keyword>
<evidence type="ECO:0000256" key="3">
    <source>
        <dbReference type="ARBA" id="ARBA00023136"/>
    </source>
</evidence>
<dbReference type="SUPFAM" id="SSF48726">
    <property type="entry name" value="Immunoglobulin"/>
    <property type="match status" value="2"/>
</dbReference>
<comment type="subcellular location">
    <subcellularLocation>
        <location evidence="1">Membrane</location>
    </subcellularLocation>
</comment>
<dbReference type="InterPro" id="IPR036179">
    <property type="entry name" value="Ig-like_dom_sf"/>
</dbReference>
<proteinExistence type="predicted"/>
<dbReference type="InterPro" id="IPR013783">
    <property type="entry name" value="Ig-like_fold"/>
</dbReference>
<dbReference type="PROSITE" id="PS50835">
    <property type="entry name" value="IG_LIKE"/>
    <property type="match status" value="1"/>
</dbReference>
<evidence type="ECO:0000256" key="5">
    <source>
        <dbReference type="SAM" id="MobiDB-lite"/>
    </source>
</evidence>
<organism evidence="9 10">
    <name type="scientific">Labeo rohita</name>
    <name type="common">Indian major carp</name>
    <name type="synonym">Cyprinus rohita</name>
    <dbReference type="NCBI Taxonomy" id="84645"/>
    <lineage>
        <taxon>Eukaryota</taxon>
        <taxon>Metazoa</taxon>
        <taxon>Chordata</taxon>
        <taxon>Craniata</taxon>
        <taxon>Vertebrata</taxon>
        <taxon>Euteleostomi</taxon>
        <taxon>Actinopterygii</taxon>
        <taxon>Neopterygii</taxon>
        <taxon>Teleostei</taxon>
        <taxon>Ostariophysi</taxon>
        <taxon>Cypriniformes</taxon>
        <taxon>Cyprinidae</taxon>
        <taxon>Labeoninae</taxon>
        <taxon>Labeonini</taxon>
        <taxon>Labeo</taxon>
    </lineage>
</organism>
<dbReference type="InterPro" id="IPR007110">
    <property type="entry name" value="Ig-like_dom"/>
</dbReference>
<keyword evidence="6" id="KW-0812">Transmembrane</keyword>
<dbReference type="EMBL" id="JACTAM010002176">
    <property type="protein sequence ID" value="KAI2645623.1"/>
    <property type="molecule type" value="Genomic_DNA"/>
</dbReference>
<name>A0ABQ8L4H2_LABRO</name>
<keyword evidence="3 6" id="KW-0472">Membrane</keyword>
<evidence type="ECO:0000256" key="6">
    <source>
        <dbReference type="SAM" id="Phobius"/>
    </source>
</evidence>
<evidence type="ECO:0000256" key="7">
    <source>
        <dbReference type="SAM" id="SignalP"/>
    </source>
</evidence>
<feature type="region of interest" description="Disordered" evidence="5">
    <location>
        <begin position="183"/>
        <end position="215"/>
    </location>
</feature>
<feature type="domain" description="Ig-like" evidence="8">
    <location>
        <begin position="123"/>
        <end position="195"/>
    </location>
</feature>